<comment type="caution">
    <text evidence="1">The sequence shown here is derived from an EMBL/GenBank/DDBJ whole genome shotgun (WGS) entry which is preliminary data.</text>
</comment>
<evidence type="ECO:0000313" key="1">
    <source>
        <dbReference type="EMBL" id="KAB2608038.1"/>
    </source>
</evidence>
<reference evidence="2" key="2">
    <citation type="submission" date="2019-10" db="EMBL/GenBank/DDBJ databases">
        <title>A de novo genome assembly of a pear dwarfing rootstock.</title>
        <authorList>
            <person name="Wang F."/>
            <person name="Wang J."/>
            <person name="Li S."/>
            <person name="Zhang Y."/>
            <person name="Fang M."/>
            <person name="Ma L."/>
            <person name="Zhao Y."/>
            <person name="Jiang S."/>
        </authorList>
    </citation>
    <scope>NUCLEOTIDE SEQUENCE [LARGE SCALE GENOMIC DNA]</scope>
</reference>
<evidence type="ECO:0000313" key="2">
    <source>
        <dbReference type="Proteomes" id="UP000327157"/>
    </source>
</evidence>
<dbReference type="GO" id="GO:0003723">
    <property type="term" value="F:RNA binding"/>
    <property type="evidence" value="ECO:0007669"/>
    <property type="project" value="TreeGrafter"/>
</dbReference>
<dbReference type="Gene3D" id="2.40.50.140">
    <property type="entry name" value="Nucleic acid-binding proteins"/>
    <property type="match status" value="1"/>
</dbReference>
<dbReference type="InterPro" id="IPR045209">
    <property type="entry name" value="Rrp5"/>
</dbReference>
<dbReference type="GO" id="GO:0032040">
    <property type="term" value="C:small-subunit processome"/>
    <property type="evidence" value="ECO:0007669"/>
    <property type="project" value="TreeGrafter"/>
</dbReference>
<gene>
    <name evidence="1" type="ORF">D8674_011206</name>
</gene>
<sequence length="145" mass="16134">MVCKFLFLIKGGGSSLNQQERDEIRAEVDAEFEAEERELKKRKKKGMQKKSVVTEDDLGSLFGDGISGKLPKCANMITTKNISAGMKVWGVVSEVNEKDLVISLPGGLRGLVRASEAFDPVLDNENKAKSRKVKFKNELIRFLDD</sequence>
<keyword evidence="2" id="KW-1185">Reference proteome</keyword>
<dbReference type="PANTHER" id="PTHR23270">
    <property type="entry name" value="PROGRAMMED CELL DEATH PROTEIN 11 PRE-RRNA PROCESSING PROTEIN RRP5"/>
    <property type="match status" value="1"/>
</dbReference>
<dbReference type="GO" id="GO:0006364">
    <property type="term" value="P:rRNA processing"/>
    <property type="evidence" value="ECO:0007669"/>
    <property type="project" value="InterPro"/>
</dbReference>
<dbReference type="AlphaFoldDB" id="A0A5N5FY13"/>
<accession>A0A5N5FY13</accession>
<dbReference type="EMBL" id="SMOL01000553">
    <property type="protein sequence ID" value="KAB2608038.1"/>
    <property type="molecule type" value="Genomic_DNA"/>
</dbReference>
<dbReference type="Proteomes" id="UP000327157">
    <property type="component" value="Chromosome 14"/>
</dbReference>
<name>A0A5N5FY13_9ROSA</name>
<protein>
    <submittedName>
        <fullName evidence="1">rRNA biogenesis protein rrp5-like</fullName>
    </submittedName>
</protein>
<dbReference type="OrthoDB" id="1736913at2759"/>
<reference evidence="1 2" key="1">
    <citation type="submission" date="2019-09" db="EMBL/GenBank/DDBJ databases">
        <authorList>
            <person name="Ou C."/>
        </authorList>
    </citation>
    <scope>NUCLEOTIDE SEQUENCE [LARGE SCALE GENOMIC DNA]</scope>
    <source>
        <strain evidence="1">S2</strain>
        <tissue evidence="1">Leaf</tissue>
    </source>
</reference>
<organism evidence="1 2">
    <name type="scientific">Pyrus ussuriensis x Pyrus communis</name>
    <dbReference type="NCBI Taxonomy" id="2448454"/>
    <lineage>
        <taxon>Eukaryota</taxon>
        <taxon>Viridiplantae</taxon>
        <taxon>Streptophyta</taxon>
        <taxon>Embryophyta</taxon>
        <taxon>Tracheophyta</taxon>
        <taxon>Spermatophyta</taxon>
        <taxon>Magnoliopsida</taxon>
        <taxon>eudicotyledons</taxon>
        <taxon>Gunneridae</taxon>
        <taxon>Pentapetalae</taxon>
        <taxon>rosids</taxon>
        <taxon>fabids</taxon>
        <taxon>Rosales</taxon>
        <taxon>Rosaceae</taxon>
        <taxon>Amygdaloideae</taxon>
        <taxon>Maleae</taxon>
        <taxon>Pyrus</taxon>
    </lineage>
</organism>
<dbReference type="PANTHER" id="PTHR23270:SF10">
    <property type="entry name" value="PROTEIN RRP5 HOMOLOG"/>
    <property type="match status" value="1"/>
</dbReference>
<dbReference type="InterPro" id="IPR012340">
    <property type="entry name" value="NA-bd_OB-fold"/>
</dbReference>
<proteinExistence type="predicted"/>
<dbReference type="SUPFAM" id="SSF50249">
    <property type="entry name" value="Nucleic acid-binding proteins"/>
    <property type="match status" value="1"/>
</dbReference>
<reference evidence="1 2" key="3">
    <citation type="submission" date="2019-11" db="EMBL/GenBank/DDBJ databases">
        <title>A de novo genome assembly of a pear dwarfing rootstock.</title>
        <authorList>
            <person name="Wang F."/>
            <person name="Wang J."/>
            <person name="Li S."/>
            <person name="Zhang Y."/>
            <person name="Fang M."/>
            <person name="Ma L."/>
            <person name="Zhao Y."/>
            <person name="Jiang S."/>
        </authorList>
    </citation>
    <scope>NUCLEOTIDE SEQUENCE [LARGE SCALE GENOMIC DNA]</scope>
    <source>
        <strain evidence="1">S2</strain>
        <tissue evidence="1">Leaf</tissue>
    </source>
</reference>